<dbReference type="EMBL" id="BAER01000007">
    <property type="protein sequence ID" value="GAC31057.1"/>
    <property type="molecule type" value="Genomic_DNA"/>
</dbReference>
<accession>K6ZL53</accession>
<dbReference type="AlphaFoldDB" id="K6ZL53"/>
<proteinExistence type="predicted"/>
<reference evidence="2" key="1">
    <citation type="journal article" date="2014" name="Environ. Microbiol.">
        <title>Comparative genomics of the marine bacterial genus Glaciecola reveals the high degree of genomic diversity and genomic characteristic for cold adaptation.</title>
        <authorList>
            <person name="Qin Q.L."/>
            <person name="Xie B.B."/>
            <person name="Yu Y."/>
            <person name="Shu Y.L."/>
            <person name="Rong J.C."/>
            <person name="Zhang Y.J."/>
            <person name="Zhao D.L."/>
            <person name="Chen X.L."/>
            <person name="Zhang X.Y."/>
            <person name="Chen B."/>
            <person name="Zhou B.C."/>
            <person name="Zhang Y.Z."/>
        </authorList>
    </citation>
    <scope>NUCLEOTIDE SEQUENCE [LARGE SCALE GENOMIC DNA]</scope>
    <source>
        <strain evidence="2">LMG 21857</strain>
    </source>
</reference>
<evidence type="ECO:0000313" key="1">
    <source>
        <dbReference type="EMBL" id="GAC31057.1"/>
    </source>
</evidence>
<organism evidence="1 2">
    <name type="scientific">Paraglaciecola polaris LMG 21857</name>
    <dbReference type="NCBI Taxonomy" id="1129793"/>
    <lineage>
        <taxon>Bacteria</taxon>
        <taxon>Pseudomonadati</taxon>
        <taxon>Pseudomonadota</taxon>
        <taxon>Gammaproteobacteria</taxon>
        <taxon>Alteromonadales</taxon>
        <taxon>Alteromonadaceae</taxon>
        <taxon>Paraglaciecola</taxon>
    </lineage>
</organism>
<comment type="caution">
    <text evidence="1">The sequence shown here is derived from an EMBL/GenBank/DDBJ whole genome shotgun (WGS) entry which is preliminary data.</text>
</comment>
<name>K6ZL53_9ALTE</name>
<evidence type="ECO:0000313" key="2">
    <source>
        <dbReference type="Proteomes" id="UP000006322"/>
    </source>
</evidence>
<sequence length="41" mass="4900">MLYRPLFLFFVGQNIIFALAFERKNELLLVGYPINNIREII</sequence>
<dbReference type="Proteomes" id="UP000006322">
    <property type="component" value="Unassembled WGS sequence"/>
</dbReference>
<keyword evidence="2" id="KW-1185">Reference proteome</keyword>
<gene>
    <name evidence="1" type="ORF">GPLA_0136</name>
</gene>
<protein>
    <submittedName>
        <fullName evidence="1">Uncharacterized protein</fullName>
    </submittedName>
</protein>